<feature type="compositionally biased region" description="Basic residues" evidence="3">
    <location>
        <begin position="10"/>
        <end position="19"/>
    </location>
</feature>
<sequence length="1074" mass="121711">MGNQHSASHYVHKPSKNVRWKTAGRPATPGKPDIVPILSDDEPNSITLRWAPAAHDGGAPLLGYQVECNRLGSPDWIRTAPPVVLRPELVLTGLEPPFRYQFRVAALNAVGRSDYSDLSDVLTVSSDRLPHEPPLFLQHLDDITALENDKTEFRVAFSGIPPPTIAWFKDDYEIFSSRRTAITTSESTSVLVFHQTLPSDEGEIKCTATNRSGHAVTKARLSLEAAPKLRYPRQYEDGLLYEINETVFLKTTIVGKPTPTIEWRHDGQPIVVDDRVEISNTAKFSMLKIHSARRSDRGEYQIHAKNRIGEDTAAFLVTITAPPDPPQRVSVARQVDKSVTLDWEPPEDDGGCRIGNYVVEYYRNGWNVWLKATTSRKTNVTLFDLIEGSEYRFRVKAESPYGMSAPSVESAPVKIPGRPVDMEFLAVESKIINEVLTREDGAAEARVSPAPRRKRAQTAPAEPQPPQRQPRRSPARDLSGSSEFMLVLYPDSQKQMDKSEKRQSFQLDLDSLTPPPLSFSAPELSSRCVMPFKALRNAVSSSQLLHELAMARVHKAVAMKEEQTKNKDRPPNHNTDIPYNSSLDRENVKNNNNITEPMEDTTETKKKHPDIIIKSDSIEDTEYKYNPHQVSMDSEASEHKWQHMSFDEDYTASTVSTDEEYTDDGSLDADLDRRSQYSNEEETYNPRDKMARPSPLKEFIEEEEEPSESEPLKPLPLPDPNFVPKPILKRREADIVETKPATEPTPPKIEEKPKTTDYLKIEKPKIFEKSKTAPKTKSSEKSEKSKAVEKAKKEDKITLFKKITKLPGQKSFQFPKLLNKKGLEKSEEDLPNEKTKVNNKIDKIQDKVSEEGRTVIDYYGNIVKEYGRPKKAPAPMYLKTEDLKEAAEQQQLEEKKPENNDENKATNQVQAQAGKPKKTVTKPNNTKVAPVKGKPANSVNKAVKPKSSPTGDKNQLEKKVKTEPPKPVDIQNNTPKKGTQQIVLRKAERATIVIPINYQELEEKAKINVRSAIDYTVDVCLLILAFWVYFFKDERLAIPFLTLIIYRQLQETLLLNIPEWYKRYTPNWLKKKTS</sequence>
<gene>
    <name evidence="7" type="primary">LOC113504540</name>
</gene>
<dbReference type="Pfam" id="PF07679">
    <property type="entry name" value="I-set"/>
    <property type="match status" value="2"/>
</dbReference>
<feature type="compositionally biased region" description="Acidic residues" evidence="3">
    <location>
        <begin position="657"/>
        <end position="669"/>
    </location>
</feature>
<feature type="region of interest" description="Disordered" evidence="3">
    <location>
        <begin position="656"/>
        <end position="792"/>
    </location>
</feature>
<feature type="domain" description="Ig-like" evidence="4">
    <location>
        <begin position="227"/>
        <end position="320"/>
    </location>
</feature>
<dbReference type="GeneID" id="113504540"/>
<feature type="region of interest" description="Disordered" evidence="3">
    <location>
        <begin position="560"/>
        <end position="608"/>
    </location>
</feature>
<dbReference type="PRINTS" id="PR00014">
    <property type="entry name" value="FNTYPEIII"/>
</dbReference>
<evidence type="ECO:0000313" key="6">
    <source>
        <dbReference type="Proteomes" id="UP000322000"/>
    </source>
</evidence>
<protein>
    <submittedName>
        <fullName evidence="7">Titin</fullName>
    </submittedName>
</protein>
<dbReference type="GO" id="GO:0009653">
    <property type="term" value="P:anatomical structure morphogenesis"/>
    <property type="evidence" value="ECO:0007669"/>
    <property type="project" value="UniProtKB-ARBA"/>
</dbReference>
<evidence type="ECO:0000313" key="7">
    <source>
        <dbReference type="RefSeq" id="XP_026742728.1"/>
    </source>
</evidence>
<keyword evidence="2" id="KW-0393">Immunoglobulin domain</keyword>
<evidence type="ECO:0000256" key="1">
    <source>
        <dbReference type="ARBA" id="ARBA00022737"/>
    </source>
</evidence>
<dbReference type="OrthoDB" id="6107607at2759"/>
<name>A0A7E5WPS6_TRINI</name>
<dbReference type="SMART" id="SM00060">
    <property type="entry name" value="FN3"/>
    <property type="match status" value="2"/>
</dbReference>
<dbReference type="Proteomes" id="UP000322000">
    <property type="component" value="Chromosome 1"/>
</dbReference>
<feature type="compositionally biased region" description="Basic and acidic residues" evidence="3">
    <location>
        <begin position="494"/>
        <end position="503"/>
    </location>
</feature>
<dbReference type="InterPro" id="IPR050964">
    <property type="entry name" value="Striated_Muscle_Regulatory"/>
</dbReference>
<dbReference type="InterPro" id="IPR013783">
    <property type="entry name" value="Ig-like_fold"/>
</dbReference>
<dbReference type="InterPro" id="IPR007110">
    <property type="entry name" value="Ig-like_dom"/>
</dbReference>
<dbReference type="SUPFAM" id="SSF49265">
    <property type="entry name" value="Fibronectin type III"/>
    <property type="match status" value="1"/>
</dbReference>
<dbReference type="InterPro" id="IPR003961">
    <property type="entry name" value="FN3_dom"/>
</dbReference>
<feature type="compositionally biased region" description="Basic and acidic residues" evidence="3">
    <location>
        <begin position="748"/>
        <end position="792"/>
    </location>
</feature>
<feature type="region of interest" description="Disordered" evidence="3">
    <location>
        <begin position="865"/>
        <end position="981"/>
    </location>
</feature>
<feature type="domain" description="Fibronectin type-III" evidence="5">
    <location>
        <begin position="28"/>
        <end position="127"/>
    </location>
</feature>
<feature type="compositionally biased region" description="Polar residues" evidence="3">
    <location>
        <begin position="970"/>
        <end position="981"/>
    </location>
</feature>
<dbReference type="AlphaFoldDB" id="A0A7E5WPS6"/>
<dbReference type="InParanoid" id="A0A7E5WPS6"/>
<evidence type="ECO:0000256" key="2">
    <source>
        <dbReference type="ARBA" id="ARBA00023319"/>
    </source>
</evidence>
<dbReference type="FunFam" id="2.60.40.10:FF:000612">
    <property type="entry name" value="palladin isoform X1"/>
    <property type="match status" value="1"/>
</dbReference>
<reference evidence="7" key="1">
    <citation type="submission" date="2025-08" db="UniProtKB">
        <authorList>
            <consortium name="RefSeq"/>
        </authorList>
    </citation>
    <scope>IDENTIFICATION</scope>
</reference>
<feature type="compositionally biased region" description="Basic and acidic residues" evidence="3">
    <location>
        <begin position="879"/>
        <end position="904"/>
    </location>
</feature>
<feature type="domain" description="Ig-like" evidence="4">
    <location>
        <begin position="133"/>
        <end position="222"/>
    </location>
</feature>
<feature type="region of interest" description="Disordered" evidence="3">
    <location>
        <begin position="1"/>
        <end position="35"/>
    </location>
</feature>
<keyword evidence="6" id="KW-1185">Reference proteome</keyword>
<accession>A0A7E5WPS6</accession>
<dbReference type="FunCoup" id="A0A7E5WPS6">
    <property type="interactions" value="4"/>
</dbReference>
<dbReference type="InterPro" id="IPR003598">
    <property type="entry name" value="Ig_sub2"/>
</dbReference>
<dbReference type="KEGG" id="tnl:113504540"/>
<dbReference type="CDD" id="cd00063">
    <property type="entry name" value="FN3"/>
    <property type="match status" value="2"/>
</dbReference>
<dbReference type="PROSITE" id="PS50853">
    <property type="entry name" value="FN3"/>
    <property type="match status" value="2"/>
</dbReference>
<evidence type="ECO:0000256" key="3">
    <source>
        <dbReference type="SAM" id="MobiDB-lite"/>
    </source>
</evidence>
<dbReference type="InterPro" id="IPR003599">
    <property type="entry name" value="Ig_sub"/>
</dbReference>
<evidence type="ECO:0000259" key="5">
    <source>
        <dbReference type="PROSITE" id="PS50853"/>
    </source>
</evidence>
<dbReference type="Pfam" id="PF00041">
    <property type="entry name" value="fn3"/>
    <property type="match status" value="2"/>
</dbReference>
<feature type="region of interest" description="Disordered" evidence="3">
    <location>
        <begin position="441"/>
        <end position="515"/>
    </location>
</feature>
<proteinExistence type="predicted"/>
<feature type="domain" description="Fibronectin type-III" evidence="5">
    <location>
        <begin position="322"/>
        <end position="418"/>
    </location>
</feature>
<feature type="compositionally biased region" description="Basic and acidic residues" evidence="3">
    <location>
        <begin position="560"/>
        <end position="571"/>
    </location>
</feature>
<dbReference type="Gene3D" id="2.60.40.10">
    <property type="entry name" value="Immunoglobulins"/>
    <property type="match status" value="4"/>
</dbReference>
<dbReference type="CTD" id="110525"/>
<dbReference type="SUPFAM" id="SSF48726">
    <property type="entry name" value="Immunoglobulin"/>
    <property type="match status" value="2"/>
</dbReference>
<feature type="compositionally biased region" description="Polar residues" evidence="3">
    <location>
        <begin position="572"/>
        <end position="582"/>
    </location>
</feature>
<dbReference type="PROSITE" id="PS50835">
    <property type="entry name" value="IG_LIKE"/>
    <property type="match status" value="2"/>
</dbReference>
<feature type="compositionally biased region" description="Basic and acidic residues" evidence="3">
    <location>
        <begin position="954"/>
        <end position="966"/>
    </location>
</feature>
<dbReference type="PANTHER" id="PTHR13817:SF167">
    <property type="entry name" value="MYOMESIN AND MYOSIN BINDING PROTEIN"/>
    <property type="match status" value="1"/>
</dbReference>
<dbReference type="FunFam" id="2.60.40.10:FF:000031">
    <property type="entry name" value="Myosin-binding protein C, slow type"/>
    <property type="match status" value="1"/>
</dbReference>
<dbReference type="InterPro" id="IPR036179">
    <property type="entry name" value="Ig-like_dom_sf"/>
</dbReference>
<dbReference type="GO" id="GO:0030154">
    <property type="term" value="P:cell differentiation"/>
    <property type="evidence" value="ECO:0007669"/>
    <property type="project" value="UniProtKB-ARBA"/>
</dbReference>
<evidence type="ECO:0000259" key="4">
    <source>
        <dbReference type="PROSITE" id="PS50835"/>
    </source>
</evidence>
<feature type="compositionally biased region" description="Pro residues" evidence="3">
    <location>
        <begin position="713"/>
        <end position="723"/>
    </location>
</feature>
<dbReference type="PANTHER" id="PTHR13817">
    <property type="entry name" value="TITIN"/>
    <property type="match status" value="1"/>
</dbReference>
<dbReference type="CDD" id="cd00096">
    <property type="entry name" value="Ig"/>
    <property type="match status" value="1"/>
</dbReference>
<dbReference type="InterPro" id="IPR036116">
    <property type="entry name" value="FN3_sf"/>
</dbReference>
<keyword evidence="1" id="KW-0677">Repeat</keyword>
<dbReference type="SMART" id="SM00409">
    <property type="entry name" value="IG"/>
    <property type="match status" value="2"/>
</dbReference>
<feature type="region of interest" description="Disordered" evidence="3">
    <location>
        <begin position="815"/>
        <end position="837"/>
    </location>
</feature>
<dbReference type="SMART" id="SM00408">
    <property type="entry name" value="IGc2"/>
    <property type="match status" value="2"/>
</dbReference>
<dbReference type="RefSeq" id="XP_026742728.1">
    <property type="nucleotide sequence ID" value="XM_026886927.1"/>
</dbReference>
<organism evidence="6 7">
    <name type="scientific">Trichoplusia ni</name>
    <name type="common">Cabbage looper</name>
    <dbReference type="NCBI Taxonomy" id="7111"/>
    <lineage>
        <taxon>Eukaryota</taxon>
        <taxon>Metazoa</taxon>
        <taxon>Ecdysozoa</taxon>
        <taxon>Arthropoda</taxon>
        <taxon>Hexapoda</taxon>
        <taxon>Insecta</taxon>
        <taxon>Pterygota</taxon>
        <taxon>Neoptera</taxon>
        <taxon>Endopterygota</taxon>
        <taxon>Lepidoptera</taxon>
        <taxon>Glossata</taxon>
        <taxon>Ditrysia</taxon>
        <taxon>Noctuoidea</taxon>
        <taxon>Noctuidae</taxon>
        <taxon>Plusiinae</taxon>
        <taxon>Trichoplusia</taxon>
    </lineage>
</organism>
<dbReference type="InterPro" id="IPR013098">
    <property type="entry name" value="Ig_I-set"/>
</dbReference>